<evidence type="ECO:0000313" key="5">
    <source>
        <dbReference type="EMBL" id="OTO07761.1"/>
    </source>
</evidence>
<evidence type="ECO:0000256" key="1">
    <source>
        <dbReference type="SAM" id="MobiDB-lite"/>
    </source>
</evidence>
<comment type="caution">
    <text evidence="5">The sequence shown here is derived from an EMBL/GenBank/DDBJ whole genome shotgun (WGS) entry which is preliminary data.</text>
</comment>
<feature type="signal peptide" evidence="2">
    <location>
        <begin position="1"/>
        <end position="22"/>
    </location>
</feature>
<dbReference type="PROSITE" id="PS51257">
    <property type="entry name" value="PROKAR_LIPOPROTEIN"/>
    <property type="match status" value="1"/>
</dbReference>
<dbReference type="InterPro" id="IPR046254">
    <property type="entry name" value="DUF6287"/>
</dbReference>
<evidence type="ECO:0000313" key="6">
    <source>
        <dbReference type="Proteomes" id="UP000195139"/>
    </source>
</evidence>
<gene>
    <name evidence="4" type="ORF">A5880_001405</name>
    <name evidence="5" type="ORF">A5880_002031</name>
</gene>
<feature type="domain" description="DUF6287" evidence="3">
    <location>
        <begin position="85"/>
        <end position="116"/>
    </location>
</feature>
<protein>
    <recommendedName>
        <fullName evidence="3">DUF6287 domain-containing protein</fullName>
    </recommendedName>
</protein>
<feature type="compositionally biased region" description="Low complexity" evidence="1">
    <location>
        <begin position="40"/>
        <end position="59"/>
    </location>
</feature>
<feature type="chain" id="PRO_5038708137" description="DUF6287 domain-containing protein" evidence="2">
    <location>
        <begin position="23"/>
        <end position="233"/>
    </location>
</feature>
<reference evidence="5" key="1">
    <citation type="submission" date="2017-05" db="EMBL/GenBank/DDBJ databases">
        <title>The Genome Sequence of Enterococcus sp. 4G2_DIV0659.</title>
        <authorList>
            <consortium name="The Broad Institute Genomics Platform"/>
            <consortium name="The Broad Institute Genomic Center for Infectious Diseases"/>
            <person name="Earl A."/>
            <person name="Manson A."/>
            <person name="Schwartman J."/>
            <person name="Gilmore M."/>
            <person name="Abouelleil A."/>
            <person name="Cao P."/>
            <person name="Chapman S."/>
            <person name="Cusick C."/>
            <person name="Shea T."/>
            <person name="Young S."/>
            <person name="Neafsey D."/>
            <person name="Nusbaum C."/>
            <person name="Birren B."/>
        </authorList>
    </citation>
    <scope>NUCLEOTIDE SEQUENCE [LARGE SCALE GENOMIC DNA]</scope>
    <source>
        <strain evidence="5">4G2_DIV0659</strain>
    </source>
</reference>
<dbReference type="AlphaFoldDB" id="A0A242CC25"/>
<keyword evidence="6" id="KW-1185">Reference proteome</keyword>
<proteinExistence type="predicted"/>
<evidence type="ECO:0000259" key="3">
    <source>
        <dbReference type="Pfam" id="PF19804"/>
    </source>
</evidence>
<dbReference type="Pfam" id="PF19804">
    <property type="entry name" value="DUF6287"/>
    <property type="match status" value="1"/>
</dbReference>
<name>A0A242CC25_9ENTE</name>
<reference evidence="4 6" key="2">
    <citation type="submission" date="2018-07" db="EMBL/GenBank/DDBJ databases">
        <title>The Genome Sequence of Enterococcus sp. DIV0659b.</title>
        <authorList>
            <consortium name="The Broad Institute Genomics Platform"/>
            <consortium name="The Broad Institute Genomic Center for Infectious Diseases"/>
            <person name="Earl A."/>
            <person name="Manson A."/>
            <person name="Schwartman J."/>
            <person name="Gilmore M."/>
            <person name="Abouelleil A."/>
            <person name="Cao P."/>
            <person name="Chapman S."/>
            <person name="Cusick C."/>
            <person name="Shea T."/>
            <person name="Young S."/>
            <person name="Neafsey D."/>
            <person name="Nusbaum C."/>
            <person name="Birren B."/>
        </authorList>
    </citation>
    <scope>NUCLEOTIDE SEQUENCE [LARGE SCALE GENOMIC DNA]</scope>
    <source>
        <strain evidence="4 6">4G2_DIV0659</strain>
    </source>
</reference>
<evidence type="ECO:0000313" key="4">
    <source>
        <dbReference type="EMBL" id="MEI5993858.1"/>
    </source>
</evidence>
<dbReference type="EMBL" id="NGLE01000003">
    <property type="protein sequence ID" value="OTO07761.1"/>
    <property type="molecule type" value="Genomic_DNA"/>
</dbReference>
<organism evidence="5">
    <name type="scientific">Candidatus Enterococcus mansonii</name>
    <dbReference type="NCBI Taxonomy" id="1834181"/>
    <lineage>
        <taxon>Bacteria</taxon>
        <taxon>Bacillati</taxon>
        <taxon>Bacillota</taxon>
        <taxon>Bacilli</taxon>
        <taxon>Lactobacillales</taxon>
        <taxon>Enterococcaceae</taxon>
        <taxon>Enterococcus</taxon>
    </lineage>
</organism>
<evidence type="ECO:0000256" key="2">
    <source>
        <dbReference type="SAM" id="SignalP"/>
    </source>
</evidence>
<sequence>MKKVKRTLLLSLCMVLSGALIGCNKPAKSTTNTDRSLSNTKVTSSSKETKASTTEQSSTVQNTKETDKSEEEVKEEPTAEVAPVEMNLSQIQQGDYSSLNGAWGNGLGQTIFVENNTIKFTDISNQKQPAEIMGLSVDIPTLNSPDGTPELVSYMGENNKVKSYEQQLTLEENQGFIALKSNLPSAAIYVSFLPKGIMGDLLEGDISKDKIVAVGTQNTGTAVRADYVYYKIE</sequence>
<accession>A0A242CC25</accession>
<dbReference type="RefSeq" id="WP_179190443.1">
    <property type="nucleotide sequence ID" value="NZ_NGLE02000001.1"/>
</dbReference>
<feature type="region of interest" description="Disordered" evidence="1">
    <location>
        <begin position="24"/>
        <end position="81"/>
    </location>
</feature>
<keyword evidence="2" id="KW-0732">Signal</keyword>
<dbReference type="EMBL" id="NGLE02000001">
    <property type="protein sequence ID" value="MEI5993858.1"/>
    <property type="molecule type" value="Genomic_DNA"/>
</dbReference>
<feature type="compositionally biased region" description="Polar residues" evidence="1">
    <location>
        <begin position="27"/>
        <end position="39"/>
    </location>
</feature>
<dbReference type="Proteomes" id="UP000195139">
    <property type="component" value="Unassembled WGS sequence"/>
</dbReference>